<dbReference type="STRING" id="85968.GCA_900073015_00809"/>
<dbReference type="GO" id="GO:0005509">
    <property type="term" value="F:calcium ion binding"/>
    <property type="evidence" value="ECO:0007669"/>
    <property type="project" value="InterPro"/>
</dbReference>
<sequence>MEYCLGPGDGTASVFDSPMDLDIDGDGVFDAVGLDFDGDGASDDALADLDGDGTADHVVLDAGSPDQRWFTDDGTGVWALAADPVGRGSPLRWLALDGAEHTGSPADFDGDGLADDEFFDDNGDGLADRVLSRAPAGGYDGGYVDVDGDGRWDVRLVDADGDGRADGASPLSDPGPEGPRTPGR</sequence>
<organism evidence="2 3">
    <name type="scientific">Mycolicibacterium brumae</name>
    <dbReference type="NCBI Taxonomy" id="85968"/>
    <lineage>
        <taxon>Bacteria</taxon>
        <taxon>Bacillati</taxon>
        <taxon>Actinomycetota</taxon>
        <taxon>Actinomycetes</taxon>
        <taxon>Mycobacteriales</taxon>
        <taxon>Mycobacteriaceae</taxon>
        <taxon>Mycolicibacterium</taxon>
    </lineage>
</organism>
<evidence type="ECO:0000256" key="1">
    <source>
        <dbReference type="SAM" id="MobiDB-lite"/>
    </source>
</evidence>
<name>A0A2G5P604_9MYCO</name>
<gene>
    <name evidence="2" type="ORF">CQY22_017140</name>
</gene>
<dbReference type="AlphaFoldDB" id="A0A2G5P604"/>
<accession>A0A2G5P604</accession>
<dbReference type="Proteomes" id="UP000230551">
    <property type="component" value="Unassembled WGS sequence"/>
</dbReference>
<keyword evidence="3" id="KW-1185">Reference proteome</keyword>
<protein>
    <submittedName>
        <fullName evidence="2">Pullulanase</fullName>
    </submittedName>
</protein>
<comment type="caution">
    <text evidence="2">The sequence shown here is derived from an EMBL/GenBank/DDBJ whole genome shotgun (WGS) entry which is preliminary data.</text>
</comment>
<dbReference type="InterPro" id="IPR028974">
    <property type="entry name" value="TSP_type-3_rpt"/>
</dbReference>
<dbReference type="SUPFAM" id="SSF103647">
    <property type="entry name" value="TSP type-3 repeat"/>
    <property type="match status" value="2"/>
</dbReference>
<evidence type="ECO:0000313" key="2">
    <source>
        <dbReference type="EMBL" id="PIB73334.1"/>
    </source>
</evidence>
<evidence type="ECO:0000313" key="3">
    <source>
        <dbReference type="Proteomes" id="UP000230551"/>
    </source>
</evidence>
<reference evidence="2 3" key="1">
    <citation type="journal article" date="2017" name="Infect. Genet. Evol.">
        <title>The new phylogeny of the genus Mycobacterium: The old and the news.</title>
        <authorList>
            <person name="Tortoli E."/>
            <person name="Fedrizzi T."/>
            <person name="Meehan C.J."/>
            <person name="Trovato A."/>
            <person name="Grottola A."/>
            <person name="Giacobazzi E."/>
            <person name="Serpini G.F."/>
            <person name="Tagliazucchi S."/>
            <person name="Fabio A."/>
            <person name="Bettua C."/>
            <person name="Bertorelli R."/>
            <person name="Frascaro F."/>
            <person name="De Sanctis V."/>
            <person name="Pecorari M."/>
            <person name="Jousson O."/>
            <person name="Segata N."/>
            <person name="Cirillo D.M."/>
        </authorList>
    </citation>
    <scope>NUCLEOTIDE SEQUENCE [LARGE SCALE GENOMIC DNA]</scope>
    <source>
        <strain evidence="2 3">CIP1034565</strain>
    </source>
</reference>
<proteinExistence type="predicted"/>
<dbReference type="RefSeq" id="WP_090586415.1">
    <property type="nucleotide sequence ID" value="NZ_CP104302.1"/>
</dbReference>
<feature type="compositionally biased region" description="Basic and acidic residues" evidence="1">
    <location>
        <begin position="154"/>
        <end position="165"/>
    </location>
</feature>
<feature type="region of interest" description="Disordered" evidence="1">
    <location>
        <begin position="154"/>
        <end position="184"/>
    </location>
</feature>
<dbReference type="OrthoDB" id="4762063at2"/>
<dbReference type="EMBL" id="PDCN02000033">
    <property type="protein sequence ID" value="PIB73334.1"/>
    <property type="molecule type" value="Genomic_DNA"/>
</dbReference>